<reference evidence="1" key="1">
    <citation type="submission" date="2014-11" db="EMBL/GenBank/DDBJ databases">
        <authorList>
            <person name="Amaro Gonzalez C."/>
        </authorList>
    </citation>
    <scope>NUCLEOTIDE SEQUENCE</scope>
</reference>
<evidence type="ECO:0000313" key="1">
    <source>
        <dbReference type="EMBL" id="JAH84842.1"/>
    </source>
</evidence>
<proteinExistence type="predicted"/>
<organism evidence="1">
    <name type="scientific">Anguilla anguilla</name>
    <name type="common">European freshwater eel</name>
    <name type="synonym">Muraena anguilla</name>
    <dbReference type="NCBI Taxonomy" id="7936"/>
    <lineage>
        <taxon>Eukaryota</taxon>
        <taxon>Metazoa</taxon>
        <taxon>Chordata</taxon>
        <taxon>Craniata</taxon>
        <taxon>Vertebrata</taxon>
        <taxon>Euteleostomi</taxon>
        <taxon>Actinopterygii</taxon>
        <taxon>Neopterygii</taxon>
        <taxon>Teleostei</taxon>
        <taxon>Anguilliformes</taxon>
        <taxon>Anguillidae</taxon>
        <taxon>Anguilla</taxon>
    </lineage>
</organism>
<sequence length="47" mass="5355">MAVRDRMKDGGGIQECRGELAIESTLHWLKKGVEEMKVSLILQEKLK</sequence>
<accession>A0A0E9W3C1</accession>
<reference evidence="1" key="2">
    <citation type="journal article" date="2015" name="Fish Shellfish Immunol.">
        <title>Early steps in the European eel (Anguilla anguilla)-Vibrio vulnificus interaction in the gills: Role of the RtxA13 toxin.</title>
        <authorList>
            <person name="Callol A."/>
            <person name="Pajuelo D."/>
            <person name="Ebbesson L."/>
            <person name="Teles M."/>
            <person name="MacKenzie S."/>
            <person name="Amaro C."/>
        </authorList>
    </citation>
    <scope>NUCLEOTIDE SEQUENCE</scope>
</reference>
<dbReference type="AlphaFoldDB" id="A0A0E9W3C1"/>
<dbReference type="EMBL" id="GBXM01023735">
    <property type="protein sequence ID" value="JAH84842.1"/>
    <property type="molecule type" value="Transcribed_RNA"/>
</dbReference>
<protein>
    <submittedName>
        <fullName evidence="1">Uncharacterized protein</fullName>
    </submittedName>
</protein>
<name>A0A0E9W3C1_ANGAN</name>